<protein>
    <submittedName>
        <fullName evidence="2">Uncharacterized protein</fullName>
    </submittedName>
</protein>
<keyword evidence="1" id="KW-0175">Coiled coil</keyword>
<dbReference type="EMBL" id="CP029426">
    <property type="protein sequence ID" value="AWM02529.1"/>
    <property type="molecule type" value="Genomic_DNA"/>
</dbReference>
<accession>A0A2U8PXZ1</accession>
<dbReference type="Proteomes" id="UP000215884">
    <property type="component" value="Chromosome"/>
</dbReference>
<dbReference type="KEGG" id="brq:CIT40_22505"/>
<dbReference type="AlphaFoldDB" id="A0A2U8PXZ1"/>
<evidence type="ECO:0000256" key="1">
    <source>
        <dbReference type="SAM" id="Coils"/>
    </source>
</evidence>
<proteinExistence type="predicted"/>
<evidence type="ECO:0000313" key="2">
    <source>
        <dbReference type="EMBL" id="AWM02529.1"/>
    </source>
</evidence>
<reference evidence="2 3" key="2">
    <citation type="journal article" date="2019" name="Int. J. Syst. Evol. Microbiol.">
        <title>Description and complete genome sequence of Bradyrhizobium amphicarpaeae sp. nov., harbouring photosystem and nitrogen-fixation genes.</title>
        <authorList>
            <person name="Bromfield E.S.P."/>
            <person name="Cloutier S."/>
            <person name="Nguyen H.D.T."/>
        </authorList>
    </citation>
    <scope>NUCLEOTIDE SEQUENCE [LARGE SCALE GENOMIC DNA]</scope>
    <source>
        <strain evidence="2 3">39S1MB</strain>
    </source>
</reference>
<keyword evidence="3" id="KW-1185">Reference proteome</keyword>
<reference evidence="2 3" key="1">
    <citation type="journal article" date="2017" name="Syst. Appl. Microbiol.">
        <title>Soybeans inoculated with root zone soils of Canadian native legumes harbour diverse and novel Bradyrhizobium spp. that possess agricultural potential.</title>
        <authorList>
            <person name="Bromfield E.S.P."/>
            <person name="Cloutier S."/>
            <person name="Tambong J.T."/>
            <person name="Tran Thi T.V."/>
        </authorList>
    </citation>
    <scope>NUCLEOTIDE SEQUENCE [LARGE SCALE GENOMIC DNA]</scope>
    <source>
        <strain evidence="2 3">39S1MB</strain>
    </source>
</reference>
<organism evidence="2 3">
    <name type="scientific">Bradyrhizobium amphicarpaeae</name>
    <dbReference type="NCBI Taxonomy" id="1404768"/>
    <lineage>
        <taxon>Bacteria</taxon>
        <taxon>Pseudomonadati</taxon>
        <taxon>Pseudomonadota</taxon>
        <taxon>Alphaproteobacteria</taxon>
        <taxon>Hyphomicrobiales</taxon>
        <taxon>Nitrobacteraceae</taxon>
        <taxon>Bradyrhizobium</taxon>
    </lineage>
</organism>
<sequence length="73" mass="7850">MATKLQRVTRIEDRIEELRAEIDGIIDARVARISSESPGVPAGVIRNLLTARAPSCRCAQYIALCGGDAKAPD</sequence>
<gene>
    <name evidence="2" type="ORF">CIT40_22505</name>
</gene>
<evidence type="ECO:0000313" key="3">
    <source>
        <dbReference type="Proteomes" id="UP000215884"/>
    </source>
</evidence>
<feature type="coiled-coil region" evidence="1">
    <location>
        <begin position="1"/>
        <end position="28"/>
    </location>
</feature>
<dbReference type="OrthoDB" id="8253440at2"/>
<name>A0A2U8PXZ1_9BRAD</name>